<comment type="caution">
    <text evidence="2">The sequence shown here is derived from an EMBL/GenBank/DDBJ whole genome shotgun (WGS) entry which is preliminary data.</text>
</comment>
<dbReference type="PANTHER" id="PTHR32226:SF2">
    <property type="entry name" value="TELO2-INTERACTING PROTEIN 2"/>
    <property type="match status" value="1"/>
</dbReference>
<evidence type="ECO:0000256" key="1">
    <source>
        <dbReference type="ARBA" id="ARBA00034736"/>
    </source>
</evidence>
<comment type="similarity">
    <text evidence="1">Belongs to the TTI2 family.</text>
</comment>
<dbReference type="InterPro" id="IPR018870">
    <property type="entry name" value="Tti2"/>
</dbReference>
<dbReference type="PANTHER" id="PTHR32226">
    <property type="entry name" value="TELO2-INTERACTING PROTEIN 2"/>
    <property type="match status" value="1"/>
</dbReference>
<dbReference type="GO" id="GO:0005829">
    <property type="term" value="C:cytosol"/>
    <property type="evidence" value="ECO:0007669"/>
    <property type="project" value="TreeGrafter"/>
</dbReference>
<dbReference type="GO" id="GO:0005634">
    <property type="term" value="C:nucleus"/>
    <property type="evidence" value="ECO:0007669"/>
    <property type="project" value="TreeGrafter"/>
</dbReference>
<dbReference type="AlphaFoldDB" id="A0AAD5Y0P1"/>
<keyword evidence="3" id="KW-1185">Reference proteome</keyword>
<dbReference type="EMBL" id="JADGJW010000255">
    <property type="protein sequence ID" value="KAJ3221054.1"/>
    <property type="molecule type" value="Genomic_DNA"/>
</dbReference>
<protein>
    <submittedName>
        <fullName evidence="2">Uncharacterized protein</fullName>
    </submittedName>
</protein>
<evidence type="ECO:0000313" key="3">
    <source>
        <dbReference type="Proteomes" id="UP001211065"/>
    </source>
</evidence>
<name>A0AAD5Y0P1_9FUNG</name>
<dbReference type="GO" id="GO:0110078">
    <property type="term" value="C:TTT Hsp90 cochaperone complex"/>
    <property type="evidence" value="ECO:0007669"/>
    <property type="project" value="InterPro"/>
</dbReference>
<organism evidence="2 3">
    <name type="scientific">Clydaea vesicula</name>
    <dbReference type="NCBI Taxonomy" id="447962"/>
    <lineage>
        <taxon>Eukaryota</taxon>
        <taxon>Fungi</taxon>
        <taxon>Fungi incertae sedis</taxon>
        <taxon>Chytridiomycota</taxon>
        <taxon>Chytridiomycota incertae sedis</taxon>
        <taxon>Chytridiomycetes</taxon>
        <taxon>Lobulomycetales</taxon>
        <taxon>Lobulomycetaceae</taxon>
        <taxon>Clydaea</taxon>
    </lineage>
</organism>
<sequence length="461" mass="53359">METKTVLQIILVNIGSNYLYLKKNQDDYLNSFFDLYSQFYRPELNEKEVDNFKNFLTDLIDSVKVPLIFYSAEDPSLKSTKVQFNKFLLKVSDFIILMLQRSNLNNLECDEFLVTKVLKFVSSYSSDISKHWANIESTAKVNEFFAQFMSKLNFPKNLKDSNSIKKFLYKKNIKCILENEIKPYFLNKKKSNVNMTSYSNLNLIKKGNLFLEGELIKPAKLTYKEENDIISSNFELPWKSEKVEVVSILSEVLKNVEFPTFQPLLHLLIPPVLNLLDDYQMENKLIGNVLLNHVFIKNINEVDFRVCGVGPIFLKTLEIHLTFHDSPKLISAAVNNLIELNEMQEVKSSLSFYSRIEEIMRLIIRGLIFNKGGKVAITLELVELSCDVISFHWGDVNSQLAAIELISDLIKYCHPRIASNRGIILKTIGKSWSFSDERAKADFDYMKNMNKGEFKLLFEES</sequence>
<gene>
    <name evidence="2" type="ORF">HK099_003810</name>
</gene>
<proteinExistence type="inferred from homology"/>
<evidence type="ECO:0000313" key="2">
    <source>
        <dbReference type="EMBL" id="KAJ3221054.1"/>
    </source>
</evidence>
<dbReference type="Proteomes" id="UP001211065">
    <property type="component" value="Unassembled WGS sequence"/>
</dbReference>
<accession>A0AAD5Y0P1</accession>
<reference evidence="2" key="1">
    <citation type="submission" date="2020-05" db="EMBL/GenBank/DDBJ databases">
        <title>Phylogenomic resolution of chytrid fungi.</title>
        <authorList>
            <person name="Stajich J.E."/>
            <person name="Amses K."/>
            <person name="Simmons R."/>
            <person name="Seto K."/>
            <person name="Myers J."/>
            <person name="Bonds A."/>
            <person name="Quandt C.A."/>
            <person name="Barry K."/>
            <person name="Liu P."/>
            <person name="Grigoriev I."/>
            <person name="Longcore J.E."/>
            <person name="James T.Y."/>
        </authorList>
    </citation>
    <scope>NUCLEOTIDE SEQUENCE</scope>
    <source>
        <strain evidence="2">JEL0476</strain>
    </source>
</reference>
<dbReference type="Pfam" id="PF10521">
    <property type="entry name" value="Tti2"/>
    <property type="match status" value="1"/>
</dbReference>